<sequence length="463" mass="50605">MPHSHPCTSGVVGSPPDAVETLSSCFIEHAEQVGFVLSKARFLEHTRSRSSTLTPALIYAACTWGARMSCDESLAVHEPISLSRAVQGVADCLAHVSQYNITHVIQAEVLLATYFYSMGRSMEGHYHTSAAVALAVILQSDNASAVSGSSRRPEYYQQSRTISNAENLGSSVDEEERQHIFWAVYILDRTWSVATDPRIGAPFVITHDVPRVAALQIDAPTQASISDYTSIQAHTHCALGAQCTMLALRARAADLYERTSSTTSQFSGVCLPRNTGGCLTSLLPSVFSFADTSVSRRTTAEFFALENTISTFLGSLPRLDATARPEDASSLMLVRALAYTAAIQLFRDCHDPRTSARRKALASAMSVSALLDDRDWEEDRFVDPILSILWGNIARVLIGQSASRRICHCLPHTLPLLAVSKRDPEHEDGRMALRALQKVQQVMALSSRTIPNMGAHLPLDQVY</sequence>
<gene>
    <name evidence="7" type="ORF">C8Q71DRAFT_296660</name>
</gene>
<proteinExistence type="predicted"/>
<comment type="subcellular location">
    <subcellularLocation>
        <location evidence="1">Nucleus</location>
    </subcellularLocation>
</comment>
<keyword evidence="4" id="KW-0804">Transcription</keyword>
<evidence type="ECO:0000259" key="6">
    <source>
        <dbReference type="Pfam" id="PF04082"/>
    </source>
</evidence>
<dbReference type="Pfam" id="PF04082">
    <property type="entry name" value="Fungal_trans"/>
    <property type="match status" value="1"/>
</dbReference>
<dbReference type="EMBL" id="JADCUA010000025">
    <property type="protein sequence ID" value="KAH9831642.1"/>
    <property type="molecule type" value="Genomic_DNA"/>
</dbReference>
<dbReference type="PANTHER" id="PTHR47338">
    <property type="entry name" value="ZN(II)2CYS6 TRANSCRIPTION FACTOR (EUROFUNG)-RELATED"/>
    <property type="match status" value="1"/>
</dbReference>
<keyword evidence="8" id="KW-1185">Reference proteome</keyword>
<name>A0ABQ8K567_9APHY</name>
<keyword evidence="5" id="KW-0539">Nucleus</keyword>
<accession>A0ABQ8K567</accession>
<evidence type="ECO:0000313" key="7">
    <source>
        <dbReference type="EMBL" id="KAH9831642.1"/>
    </source>
</evidence>
<dbReference type="PANTHER" id="PTHR47338:SF29">
    <property type="entry name" value="ZN(2)-C6 FUNGAL-TYPE DOMAIN-CONTAINING PROTEIN"/>
    <property type="match status" value="1"/>
</dbReference>
<reference evidence="7 8" key="1">
    <citation type="journal article" date="2021" name="Environ. Microbiol.">
        <title>Gene family expansions and transcriptome signatures uncover fungal adaptations to wood decay.</title>
        <authorList>
            <person name="Hage H."/>
            <person name="Miyauchi S."/>
            <person name="Viragh M."/>
            <person name="Drula E."/>
            <person name="Min B."/>
            <person name="Chaduli D."/>
            <person name="Navarro D."/>
            <person name="Favel A."/>
            <person name="Norest M."/>
            <person name="Lesage-Meessen L."/>
            <person name="Balint B."/>
            <person name="Merenyi Z."/>
            <person name="de Eugenio L."/>
            <person name="Morin E."/>
            <person name="Martinez A.T."/>
            <person name="Baldrian P."/>
            <person name="Stursova M."/>
            <person name="Martinez M.J."/>
            <person name="Novotny C."/>
            <person name="Magnuson J.K."/>
            <person name="Spatafora J.W."/>
            <person name="Maurice S."/>
            <person name="Pangilinan J."/>
            <person name="Andreopoulos W."/>
            <person name="LaButti K."/>
            <person name="Hundley H."/>
            <person name="Na H."/>
            <person name="Kuo A."/>
            <person name="Barry K."/>
            <person name="Lipzen A."/>
            <person name="Henrissat B."/>
            <person name="Riley R."/>
            <person name="Ahrendt S."/>
            <person name="Nagy L.G."/>
            <person name="Grigoriev I.V."/>
            <person name="Martin F."/>
            <person name="Rosso M.N."/>
        </authorList>
    </citation>
    <scope>NUCLEOTIDE SEQUENCE [LARGE SCALE GENOMIC DNA]</scope>
    <source>
        <strain evidence="7 8">CIRM-BRFM 1785</strain>
    </source>
</reference>
<evidence type="ECO:0000256" key="1">
    <source>
        <dbReference type="ARBA" id="ARBA00004123"/>
    </source>
</evidence>
<dbReference type="RefSeq" id="XP_047774756.1">
    <property type="nucleotide sequence ID" value="XM_047917628.1"/>
</dbReference>
<keyword evidence="3" id="KW-0805">Transcription regulation</keyword>
<evidence type="ECO:0000256" key="4">
    <source>
        <dbReference type="ARBA" id="ARBA00023163"/>
    </source>
</evidence>
<dbReference type="CDD" id="cd12148">
    <property type="entry name" value="fungal_TF_MHR"/>
    <property type="match status" value="1"/>
</dbReference>
<evidence type="ECO:0000256" key="3">
    <source>
        <dbReference type="ARBA" id="ARBA00023015"/>
    </source>
</evidence>
<feature type="domain" description="Xylanolytic transcriptional activator regulatory" evidence="6">
    <location>
        <begin position="36"/>
        <end position="194"/>
    </location>
</feature>
<evidence type="ECO:0000256" key="5">
    <source>
        <dbReference type="ARBA" id="ARBA00023242"/>
    </source>
</evidence>
<protein>
    <recommendedName>
        <fullName evidence="6">Xylanolytic transcriptional activator regulatory domain-containing protein</fullName>
    </recommendedName>
</protein>
<dbReference type="GeneID" id="71998360"/>
<dbReference type="Proteomes" id="UP000814176">
    <property type="component" value="Unassembled WGS sequence"/>
</dbReference>
<evidence type="ECO:0000313" key="8">
    <source>
        <dbReference type="Proteomes" id="UP000814176"/>
    </source>
</evidence>
<dbReference type="InterPro" id="IPR050815">
    <property type="entry name" value="TF_fung"/>
</dbReference>
<evidence type="ECO:0000256" key="2">
    <source>
        <dbReference type="ARBA" id="ARBA00022723"/>
    </source>
</evidence>
<organism evidence="7 8">
    <name type="scientific">Rhodofomes roseus</name>
    <dbReference type="NCBI Taxonomy" id="34475"/>
    <lineage>
        <taxon>Eukaryota</taxon>
        <taxon>Fungi</taxon>
        <taxon>Dikarya</taxon>
        <taxon>Basidiomycota</taxon>
        <taxon>Agaricomycotina</taxon>
        <taxon>Agaricomycetes</taxon>
        <taxon>Polyporales</taxon>
        <taxon>Rhodofomes</taxon>
    </lineage>
</organism>
<comment type="caution">
    <text evidence="7">The sequence shown here is derived from an EMBL/GenBank/DDBJ whole genome shotgun (WGS) entry which is preliminary data.</text>
</comment>
<dbReference type="InterPro" id="IPR007219">
    <property type="entry name" value="XnlR_reg_dom"/>
</dbReference>
<keyword evidence="2" id="KW-0479">Metal-binding</keyword>